<evidence type="ECO:0000256" key="1">
    <source>
        <dbReference type="SAM" id="MobiDB-lite"/>
    </source>
</evidence>
<dbReference type="AlphaFoldDB" id="A0A561WHF0"/>
<keyword evidence="4" id="KW-1185">Reference proteome</keyword>
<keyword evidence="2" id="KW-0812">Transmembrane</keyword>
<accession>A0A561WHF0</accession>
<evidence type="ECO:0000313" key="3">
    <source>
        <dbReference type="EMBL" id="TWG23268.1"/>
    </source>
</evidence>
<evidence type="ECO:0008006" key="5">
    <source>
        <dbReference type="Google" id="ProtNLM"/>
    </source>
</evidence>
<protein>
    <recommendedName>
        <fullName evidence="5">DUF11 domain-containing protein</fullName>
    </recommendedName>
</protein>
<gene>
    <name evidence="3" type="ORF">FHX75_121815</name>
</gene>
<feature type="compositionally biased region" description="Low complexity" evidence="1">
    <location>
        <begin position="76"/>
        <end position="108"/>
    </location>
</feature>
<keyword evidence="2" id="KW-1133">Transmembrane helix</keyword>
<sequence>MPEQEVLAAEFARYRQAVMTEIEVPGPAAVRRAVRRRRRSHLAAGATAALTLLAGPVVGYAALDRPAPGPTPVEPTPSATASPSPTPSGSGSPSPSSATTSTSPTGAPDGRISRAQLLAGPVTLPTWHVDAGCPNGRVRLTGEAGWETNTLLALDTGDIDGDGAAETVALVQCVRGTGGPQQVVAFDRDRSGRIVTVGQVTRTRLERPQWLIALDARDDGVVRVQVGDIAPGGGWPGDWSQRQWRGYRWDGRSFGQVSGPTAFGPNRHGVNLVLTATDLVLATAPDGSHPGTVTVRIRNAGTGPAAYVALRLDLPSALRPDGDGWAPCRNTPATTSQPVSCELGRLDAGAELRLTLGLRAAAGVTVGRGTADVEARPMDARSTVVEEVYGVDNLVRIDYR</sequence>
<dbReference type="EMBL" id="VIXA01000002">
    <property type="protein sequence ID" value="TWG23268.1"/>
    <property type="molecule type" value="Genomic_DNA"/>
</dbReference>
<feature type="region of interest" description="Disordered" evidence="1">
    <location>
        <begin position="65"/>
        <end position="111"/>
    </location>
</feature>
<evidence type="ECO:0000256" key="2">
    <source>
        <dbReference type="SAM" id="Phobius"/>
    </source>
</evidence>
<organism evidence="3 4">
    <name type="scientific">Micromonospora palomenae</name>
    <dbReference type="NCBI Taxonomy" id="1461247"/>
    <lineage>
        <taxon>Bacteria</taxon>
        <taxon>Bacillati</taxon>
        <taxon>Actinomycetota</taxon>
        <taxon>Actinomycetes</taxon>
        <taxon>Micromonosporales</taxon>
        <taxon>Micromonosporaceae</taxon>
        <taxon>Micromonospora</taxon>
    </lineage>
</organism>
<reference evidence="3 4" key="1">
    <citation type="submission" date="2019-06" db="EMBL/GenBank/DDBJ databases">
        <title>Sequencing the genomes of 1000 actinobacteria strains.</title>
        <authorList>
            <person name="Klenk H.-P."/>
        </authorList>
    </citation>
    <scope>NUCLEOTIDE SEQUENCE [LARGE SCALE GENOMIC DNA]</scope>
    <source>
        <strain evidence="3 4">DSM 102131</strain>
    </source>
</reference>
<dbReference type="OrthoDB" id="3403968at2"/>
<keyword evidence="2" id="KW-0472">Membrane</keyword>
<feature type="transmembrane region" description="Helical" evidence="2">
    <location>
        <begin position="41"/>
        <end position="63"/>
    </location>
</feature>
<name>A0A561WHF0_9ACTN</name>
<proteinExistence type="predicted"/>
<evidence type="ECO:0000313" key="4">
    <source>
        <dbReference type="Proteomes" id="UP000319927"/>
    </source>
</evidence>
<comment type="caution">
    <text evidence="3">The sequence shown here is derived from an EMBL/GenBank/DDBJ whole genome shotgun (WGS) entry which is preliminary data.</text>
</comment>
<dbReference type="RefSeq" id="WP_154941779.1">
    <property type="nucleotide sequence ID" value="NZ_VIXA01000002.1"/>
</dbReference>
<dbReference type="Proteomes" id="UP000319927">
    <property type="component" value="Unassembled WGS sequence"/>
</dbReference>